<dbReference type="RefSeq" id="WP_186625664.1">
    <property type="nucleotide sequence ID" value="NZ_CP077090.1"/>
</dbReference>
<dbReference type="KEGG" id="pze:HU754_017195"/>
<dbReference type="Proteomes" id="UP000627092">
    <property type="component" value="Chromosome"/>
</dbReference>
<reference evidence="1" key="1">
    <citation type="journal article" date="2020" name="Microorganisms">
        <title>Reliable Identification of Environmental Pseudomonas Isolates Using the rpoD Gene.</title>
        <authorList>
            <consortium name="The Broad Institute Genome Sequencing Platform"/>
            <person name="Girard L."/>
            <person name="Lood C."/>
            <person name="Rokni-Zadeh H."/>
            <person name="van Noort V."/>
            <person name="Lavigne R."/>
            <person name="De Mot R."/>
        </authorList>
    </citation>
    <scope>NUCLEOTIDE SEQUENCE</scope>
    <source>
        <strain evidence="1">OE 48.2</strain>
    </source>
</reference>
<proteinExistence type="predicted"/>
<organism evidence="1 2">
    <name type="scientific">Pseudomonas zeae</name>
    <dbReference type="NCBI Taxonomy" id="2745510"/>
    <lineage>
        <taxon>Bacteria</taxon>
        <taxon>Pseudomonadati</taxon>
        <taxon>Pseudomonadota</taxon>
        <taxon>Gammaproteobacteria</taxon>
        <taxon>Pseudomonadales</taxon>
        <taxon>Pseudomonadaceae</taxon>
        <taxon>Pseudomonas</taxon>
    </lineage>
</organism>
<accession>A0A9E6T9E9</accession>
<protein>
    <submittedName>
        <fullName evidence="1">Uncharacterized protein</fullName>
    </submittedName>
</protein>
<name>A0A9E6T9E9_9PSED</name>
<dbReference type="AlphaFoldDB" id="A0A9E6T9E9"/>
<gene>
    <name evidence="1" type="ORF">HU754_017195</name>
</gene>
<evidence type="ECO:0000313" key="1">
    <source>
        <dbReference type="EMBL" id="QXI09578.1"/>
    </source>
</evidence>
<evidence type="ECO:0000313" key="2">
    <source>
        <dbReference type="Proteomes" id="UP000627092"/>
    </source>
</evidence>
<reference evidence="1" key="2">
    <citation type="journal article" date="2021" name="Microorganisms">
        <title>The Ever-Expanding Pseudomonas Genus: Description of 43 New Species and Partition of the Pseudomonas putida Group.</title>
        <authorList>
            <person name="Girard L."/>
            <person name="Lood C."/>
            <person name="Hofte M."/>
            <person name="Vandamme P."/>
            <person name="Rokni-Zadeh H."/>
            <person name="van Noort V."/>
            <person name="Lavigne R."/>
            <person name="De Mot R."/>
        </authorList>
    </citation>
    <scope>NUCLEOTIDE SEQUENCE</scope>
    <source>
        <strain evidence="1">OE 48.2</strain>
    </source>
</reference>
<sequence length="186" mass="21135">MAATWAVSTYILQDYRINLLKSETDSQKAIAEQYKSKSELLQREIDVVRAENAEYRAWLNKTKDAIPMMVPQLIELREKVAELEKRDSDNQNTPAVLAEPSTETRVYRGRAYIDQATGLVFTVLSVDVDQRANVAVKLPNKNATEEAKVYPGRQWEFESKGAVYVLTLSEVNFMGDSVMVQLVKRS</sequence>
<dbReference type="EMBL" id="CP077090">
    <property type="protein sequence ID" value="QXI09578.1"/>
    <property type="molecule type" value="Genomic_DNA"/>
</dbReference>